<evidence type="ECO:0000313" key="2">
    <source>
        <dbReference type="EMBL" id="MBB3196003.1"/>
    </source>
</evidence>
<evidence type="ECO:0000313" key="3">
    <source>
        <dbReference type="Proteomes" id="UP000574369"/>
    </source>
</evidence>
<proteinExistence type="predicted"/>
<sequence length="284" mass="30697">MHVMPHSPLSAMDVQTAGDAADASSVQQAASASQPSQRISDAKLMHAATLYRGMQALNCDAQDALTILFDYLNTGNEEGYMAVLRAAAKTNNIPGGATASRAGPSGTAPASTSASTLHGLARRPQLWEQRSWPEKVLQLKDGGAHASLRIGMRPEFFDNERSVNSRGHAKLPEGCMDFYPTPSGDPARFKENFYAQHVEPILRSLGPNQAAVFAIPEGGTLLQGRDEHGKMFGFATGFGSQAPRNVEVLRDRVLTNTSDMFRLIRSGPKPWAILLPRGLEVDKR</sequence>
<feature type="compositionally biased region" description="Low complexity" evidence="1">
    <location>
        <begin position="102"/>
        <end position="116"/>
    </location>
</feature>
<feature type="region of interest" description="Disordered" evidence="1">
    <location>
        <begin position="95"/>
        <end position="122"/>
    </location>
</feature>
<organism evidence="2 3">
    <name type="scientific">Roseateles terrae</name>
    <dbReference type="NCBI Taxonomy" id="431060"/>
    <lineage>
        <taxon>Bacteria</taxon>
        <taxon>Pseudomonadati</taxon>
        <taxon>Pseudomonadota</taxon>
        <taxon>Betaproteobacteria</taxon>
        <taxon>Burkholderiales</taxon>
        <taxon>Sphaerotilaceae</taxon>
        <taxon>Roseateles</taxon>
    </lineage>
</organism>
<accession>A0ABR6GY05</accession>
<protein>
    <submittedName>
        <fullName evidence="2">Uncharacterized protein</fullName>
    </submittedName>
</protein>
<name>A0ABR6GY05_9BURK</name>
<dbReference type="RefSeq" id="WP_184295078.1">
    <property type="nucleotide sequence ID" value="NZ_JACHXO010000006.1"/>
</dbReference>
<feature type="compositionally biased region" description="Low complexity" evidence="1">
    <location>
        <begin position="20"/>
        <end position="39"/>
    </location>
</feature>
<keyword evidence="3" id="KW-1185">Reference proteome</keyword>
<reference evidence="2 3" key="1">
    <citation type="submission" date="2020-08" db="EMBL/GenBank/DDBJ databases">
        <title>Genomic Encyclopedia of Type Strains, Phase III (KMG-III): the genomes of soil and plant-associated and newly described type strains.</title>
        <authorList>
            <person name="Whitman W."/>
        </authorList>
    </citation>
    <scope>NUCLEOTIDE SEQUENCE [LARGE SCALE GENOMIC DNA]</scope>
    <source>
        <strain evidence="2 3">CECT 7247</strain>
    </source>
</reference>
<evidence type="ECO:0000256" key="1">
    <source>
        <dbReference type="SAM" id="MobiDB-lite"/>
    </source>
</evidence>
<comment type="caution">
    <text evidence="2">The sequence shown here is derived from an EMBL/GenBank/DDBJ whole genome shotgun (WGS) entry which is preliminary data.</text>
</comment>
<gene>
    <name evidence="2" type="ORF">FHS28_003413</name>
</gene>
<dbReference type="EMBL" id="JACHXO010000006">
    <property type="protein sequence ID" value="MBB3196003.1"/>
    <property type="molecule type" value="Genomic_DNA"/>
</dbReference>
<feature type="region of interest" description="Disordered" evidence="1">
    <location>
        <begin position="15"/>
        <end position="39"/>
    </location>
</feature>
<dbReference type="Proteomes" id="UP000574369">
    <property type="component" value="Unassembled WGS sequence"/>
</dbReference>